<dbReference type="InterPro" id="IPR006139">
    <property type="entry name" value="D-isomer_2_OHA_DH_cat_dom"/>
</dbReference>
<dbReference type="GO" id="GO:0003714">
    <property type="term" value="F:transcription corepressor activity"/>
    <property type="evidence" value="ECO:0007669"/>
    <property type="project" value="InterPro"/>
</dbReference>
<organism evidence="7 8">
    <name type="scientific">Rhodovulum sulfidophilum</name>
    <name type="common">Rhodobacter sulfidophilus</name>
    <dbReference type="NCBI Taxonomy" id="35806"/>
    <lineage>
        <taxon>Bacteria</taxon>
        <taxon>Pseudomonadati</taxon>
        <taxon>Pseudomonadota</taxon>
        <taxon>Alphaproteobacteria</taxon>
        <taxon>Rhodobacterales</taxon>
        <taxon>Paracoccaceae</taxon>
        <taxon>Rhodovulum</taxon>
    </lineage>
</organism>
<evidence type="ECO:0000256" key="4">
    <source>
        <dbReference type="RuleBase" id="RU003719"/>
    </source>
</evidence>
<dbReference type="InterPro" id="IPR050857">
    <property type="entry name" value="D-2-hydroxyacid_DH"/>
</dbReference>
<dbReference type="PROSITE" id="PS00670">
    <property type="entry name" value="D_2_HYDROXYACID_DH_2"/>
    <property type="match status" value="1"/>
</dbReference>
<evidence type="ECO:0000313" key="8">
    <source>
        <dbReference type="Proteomes" id="UP000249185"/>
    </source>
</evidence>
<evidence type="ECO:0000313" key="7">
    <source>
        <dbReference type="EMBL" id="PZQ48164.1"/>
    </source>
</evidence>
<reference evidence="7 8" key="1">
    <citation type="submission" date="2017-08" db="EMBL/GenBank/DDBJ databases">
        <title>Infants hospitalized years apart are colonized by the same room-sourced microbial strains.</title>
        <authorList>
            <person name="Brooks B."/>
            <person name="Olm M.R."/>
            <person name="Firek B.A."/>
            <person name="Baker R."/>
            <person name="Thomas B.C."/>
            <person name="Morowitz M.J."/>
            <person name="Banfield J.F."/>
        </authorList>
    </citation>
    <scope>NUCLEOTIDE SEQUENCE [LARGE SCALE GENOMIC DNA]</scope>
    <source>
        <strain evidence="7">S2_005_002_R2_34</strain>
    </source>
</reference>
<dbReference type="PANTHER" id="PTHR42789:SF1">
    <property type="entry name" value="D-ISOMER SPECIFIC 2-HYDROXYACID DEHYDROGENASE FAMILY PROTEIN (AFU_ORTHOLOGUE AFUA_6G10090)"/>
    <property type="match status" value="1"/>
</dbReference>
<dbReference type="Pfam" id="PF00389">
    <property type="entry name" value="2-Hacid_dh"/>
    <property type="match status" value="1"/>
</dbReference>
<dbReference type="EMBL" id="QFPW01000013">
    <property type="protein sequence ID" value="PZQ48164.1"/>
    <property type="molecule type" value="Genomic_DNA"/>
</dbReference>
<dbReference type="Pfam" id="PF02826">
    <property type="entry name" value="2-Hacid_dh_C"/>
    <property type="match status" value="1"/>
</dbReference>
<accession>A0A2W5N4W5</accession>
<evidence type="ECO:0000259" key="5">
    <source>
        <dbReference type="Pfam" id="PF00389"/>
    </source>
</evidence>
<proteinExistence type="inferred from homology"/>
<dbReference type="SUPFAM" id="SSF51735">
    <property type="entry name" value="NAD(P)-binding Rossmann-fold domains"/>
    <property type="match status" value="1"/>
</dbReference>
<evidence type="ECO:0000256" key="2">
    <source>
        <dbReference type="ARBA" id="ARBA00023002"/>
    </source>
</evidence>
<dbReference type="InterPro" id="IPR043322">
    <property type="entry name" value="CtBP"/>
</dbReference>
<evidence type="ECO:0000256" key="1">
    <source>
        <dbReference type="ARBA" id="ARBA00005854"/>
    </source>
</evidence>
<keyword evidence="3" id="KW-0520">NAD</keyword>
<protein>
    <submittedName>
        <fullName evidence="7">Dihydrofolate reductase</fullName>
    </submittedName>
</protein>
<dbReference type="PROSITE" id="PS00671">
    <property type="entry name" value="D_2_HYDROXYACID_DH_3"/>
    <property type="match status" value="1"/>
</dbReference>
<dbReference type="InterPro" id="IPR029753">
    <property type="entry name" value="D-isomer_DH_CS"/>
</dbReference>
<dbReference type="SUPFAM" id="SSF52283">
    <property type="entry name" value="Formate/glycerate dehydrogenase catalytic domain-like"/>
    <property type="match status" value="1"/>
</dbReference>
<evidence type="ECO:0000256" key="3">
    <source>
        <dbReference type="ARBA" id="ARBA00023027"/>
    </source>
</evidence>
<evidence type="ECO:0000259" key="6">
    <source>
        <dbReference type="Pfam" id="PF02826"/>
    </source>
</evidence>
<dbReference type="InterPro" id="IPR036291">
    <property type="entry name" value="NAD(P)-bd_dom_sf"/>
</dbReference>
<comment type="caution">
    <text evidence="7">The sequence shown here is derived from an EMBL/GenBank/DDBJ whole genome shotgun (WGS) entry which is preliminary data.</text>
</comment>
<sequence length="321" mass="33820">MHGQRVVVTDSGFEDLDRERLAAERRGAAFEARQCRTAEEVREAVAGAAVAVVQFAPVDGRALDGLSPGARLIRYGVGFDNIDVAAARARGHDVAYVPDYCAGEVADHTAAMALALLRGLPILDRQVRDGGWGVVKATPAIAAGGDVTVGFLGLGRIGQATLARLRGFGFRFVVDDPRIDESTAADLGLGRVSRAELLGRSDVVILHLPLCDATRHVLDAEALAAMKPGALLVNTARGGLVDETALARALEEGHLGGAALDVFETEPLPAESPLRSAPRLLLSPHASWYSRTAIARLQTLVAEEIDRALTGQPPRCPVPAV</sequence>
<dbReference type="Proteomes" id="UP000249185">
    <property type="component" value="Unassembled WGS sequence"/>
</dbReference>
<dbReference type="InterPro" id="IPR006140">
    <property type="entry name" value="D-isomer_DH_NAD-bd"/>
</dbReference>
<dbReference type="PANTHER" id="PTHR42789">
    <property type="entry name" value="D-ISOMER SPECIFIC 2-HYDROXYACID DEHYDROGENASE FAMILY PROTEIN (AFU_ORTHOLOGUE AFUA_6G10090)"/>
    <property type="match status" value="1"/>
</dbReference>
<dbReference type="Gene3D" id="3.40.50.720">
    <property type="entry name" value="NAD(P)-binding Rossmann-like Domain"/>
    <property type="match status" value="2"/>
</dbReference>
<gene>
    <name evidence="7" type="ORF">DI556_15190</name>
</gene>
<name>A0A2W5N4W5_RHOSU</name>
<feature type="domain" description="D-isomer specific 2-hydroxyacid dehydrogenase catalytic" evidence="5">
    <location>
        <begin position="17"/>
        <end position="318"/>
    </location>
</feature>
<dbReference type="AlphaFoldDB" id="A0A2W5N4W5"/>
<dbReference type="GO" id="GO:0016616">
    <property type="term" value="F:oxidoreductase activity, acting on the CH-OH group of donors, NAD or NADP as acceptor"/>
    <property type="evidence" value="ECO:0007669"/>
    <property type="project" value="InterPro"/>
</dbReference>
<dbReference type="GO" id="GO:0051287">
    <property type="term" value="F:NAD binding"/>
    <property type="evidence" value="ECO:0007669"/>
    <property type="project" value="InterPro"/>
</dbReference>
<dbReference type="CDD" id="cd05299">
    <property type="entry name" value="CtBP_dh"/>
    <property type="match status" value="1"/>
</dbReference>
<comment type="similarity">
    <text evidence="1 4">Belongs to the D-isomer specific 2-hydroxyacid dehydrogenase family.</text>
</comment>
<feature type="domain" description="D-isomer specific 2-hydroxyacid dehydrogenase NAD-binding" evidence="6">
    <location>
        <begin position="111"/>
        <end position="286"/>
    </location>
</feature>
<keyword evidence="2 4" id="KW-0560">Oxidoreductase</keyword>